<evidence type="ECO:0000313" key="1">
    <source>
        <dbReference type="EMBL" id="PNX66274.1"/>
    </source>
</evidence>
<sequence>RIRRSEDLGHEEFLRRQAEEQQEDELVSEVPPVVQPVVQPVVWPGGPINTSLLTRYHEHVARHVWFSEVINFYL</sequence>
<evidence type="ECO:0000313" key="2">
    <source>
        <dbReference type="Proteomes" id="UP000236291"/>
    </source>
</evidence>
<organism evidence="1 2">
    <name type="scientific">Trifolium pratense</name>
    <name type="common">Red clover</name>
    <dbReference type="NCBI Taxonomy" id="57577"/>
    <lineage>
        <taxon>Eukaryota</taxon>
        <taxon>Viridiplantae</taxon>
        <taxon>Streptophyta</taxon>
        <taxon>Embryophyta</taxon>
        <taxon>Tracheophyta</taxon>
        <taxon>Spermatophyta</taxon>
        <taxon>Magnoliopsida</taxon>
        <taxon>eudicotyledons</taxon>
        <taxon>Gunneridae</taxon>
        <taxon>Pentapetalae</taxon>
        <taxon>rosids</taxon>
        <taxon>fabids</taxon>
        <taxon>Fabales</taxon>
        <taxon>Fabaceae</taxon>
        <taxon>Papilionoideae</taxon>
        <taxon>50 kb inversion clade</taxon>
        <taxon>NPAAA clade</taxon>
        <taxon>Hologalegina</taxon>
        <taxon>IRL clade</taxon>
        <taxon>Trifolieae</taxon>
        <taxon>Trifolium</taxon>
    </lineage>
</organism>
<feature type="non-terminal residue" evidence="1">
    <location>
        <position position="1"/>
    </location>
</feature>
<dbReference type="AlphaFoldDB" id="A0A2K3KIZ8"/>
<protein>
    <submittedName>
        <fullName evidence="1">Uncharacterized protein</fullName>
    </submittedName>
</protein>
<proteinExistence type="predicted"/>
<reference evidence="1 2" key="1">
    <citation type="journal article" date="2014" name="Am. J. Bot.">
        <title>Genome assembly and annotation for red clover (Trifolium pratense; Fabaceae).</title>
        <authorList>
            <person name="Istvanek J."/>
            <person name="Jaros M."/>
            <person name="Krenek A."/>
            <person name="Repkova J."/>
        </authorList>
    </citation>
    <scope>NUCLEOTIDE SEQUENCE [LARGE SCALE GENOMIC DNA]</scope>
    <source>
        <strain evidence="2">cv. Tatra</strain>
        <tissue evidence="1">Young leaves</tissue>
    </source>
</reference>
<accession>A0A2K3KIZ8</accession>
<gene>
    <name evidence="1" type="ORF">L195_g062981</name>
</gene>
<name>A0A2K3KIZ8_TRIPR</name>
<reference evidence="1 2" key="2">
    <citation type="journal article" date="2017" name="Front. Plant Sci.">
        <title>Gene Classification and Mining of Molecular Markers Useful in Red Clover (Trifolium pratense) Breeding.</title>
        <authorList>
            <person name="Istvanek J."/>
            <person name="Dluhosova J."/>
            <person name="Dluhos P."/>
            <person name="Patkova L."/>
            <person name="Nedelnik J."/>
            <person name="Repkova J."/>
        </authorList>
    </citation>
    <scope>NUCLEOTIDE SEQUENCE [LARGE SCALE GENOMIC DNA]</scope>
    <source>
        <strain evidence="2">cv. Tatra</strain>
        <tissue evidence="1">Young leaves</tissue>
    </source>
</reference>
<dbReference type="EMBL" id="ASHM01191300">
    <property type="protein sequence ID" value="PNX66274.1"/>
    <property type="molecule type" value="Genomic_DNA"/>
</dbReference>
<comment type="caution">
    <text evidence="1">The sequence shown here is derived from an EMBL/GenBank/DDBJ whole genome shotgun (WGS) entry which is preliminary data.</text>
</comment>
<dbReference type="Proteomes" id="UP000236291">
    <property type="component" value="Unassembled WGS sequence"/>
</dbReference>